<feature type="domain" description="5'-3' exonuclease" evidence="13">
    <location>
        <begin position="20"/>
        <end position="282"/>
    </location>
</feature>
<keyword evidence="3 12" id="KW-0548">Nucleotidyltransferase</keyword>
<dbReference type="InterPro" id="IPR020045">
    <property type="entry name" value="DNA_polI_H3TH"/>
</dbReference>
<evidence type="ECO:0000259" key="13">
    <source>
        <dbReference type="SMART" id="SM00475"/>
    </source>
</evidence>
<protein>
    <recommendedName>
        <fullName evidence="11 12">DNA polymerase I</fullName>
        <ecNumber evidence="11 12">2.7.7.7</ecNumber>
    </recommendedName>
</protein>
<proteinExistence type="inferred from homology"/>
<dbReference type="Pfam" id="PF00476">
    <property type="entry name" value="DNA_pol_A"/>
    <property type="match status" value="1"/>
</dbReference>
<evidence type="ECO:0000256" key="2">
    <source>
        <dbReference type="ARBA" id="ARBA00022679"/>
    </source>
</evidence>
<comment type="catalytic activity">
    <reaction evidence="10 12">
        <text>DNA(n) + a 2'-deoxyribonucleoside 5'-triphosphate = DNA(n+1) + diphosphate</text>
        <dbReference type="Rhea" id="RHEA:22508"/>
        <dbReference type="Rhea" id="RHEA-COMP:17339"/>
        <dbReference type="Rhea" id="RHEA-COMP:17340"/>
        <dbReference type="ChEBI" id="CHEBI:33019"/>
        <dbReference type="ChEBI" id="CHEBI:61560"/>
        <dbReference type="ChEBI" id="CHEBI:173112"/>
        <dbReference type="EC" id="2.7.7.7"/>
    </reaction>
</comment>
<dbReference type="Gene3D" id="3.40.50.1010">
    <property type="entry name" value="5'-nuclease"/>
    <property type="match status" value="1"/>
</dbReference>
<dbReference type="InterPro" id="IPR036279">
    <property type="entry name" value="5-3_exonuclease_C_sf"/>
</dbReference>
<keyword evidence="8 12" id="KW-0238">DNA-binding</keyword>
<keyword evidence="16" id="KW-1185">Reference proteome</keyword>
<dbReference type="EMBL" id="JAAMOZ010000001">
    <property type="protein sequence ID" value="NIH57499.1"/>
    <property type="molecule type" value="Genomic_DNA"/>
</dbReference>
<keyword evidence="2 12" id="KW-0808">Transferase</keyword>
<dbReference type="SUPFAM" id="SSF56672">
    <property type="entry name" value="DNA/RNA polymerases"/>
    <property type="match status" value="1"/>
</dbReference>
<dbReference type="PRINTS" id="PR00868">
    <property type="entry name" value="DNAPOLI"/>
</dbReference>
<dbReference type="Proteomes" id="UP000749311">
    <property type="component" value="Unassembled WGS sequence"/>
</dbReference>
<dbReference type="SUPFAM" id="SSF88723">
    <property type="entry name" value="PIN domain-like"/>
    <property type="match status" value="1"/>
</dbReference>
<dbReference type="InterPro" id="IPR054690">
    <property type="entry name" value="DNA_polI_exonuclease"/>
</dbReference>
<dbReference type="Pfam" id="PF02739">
    <property type="entry name" value="5_3_exonuc_N"/>
    <property type="match status" value="1"/>
</dbReference>
<comment type="similarity">
    <text evidence="1 12">Belongs to the DNA polymerase type-A family.</text>
</comment>
<dbReference type="NCBIfam" id="NF004397">
    <property type="entry name" value="PRK05755.1"/>
    <property type="match status" value="1"/>
</dbReference>
<dbReference type="InterPro" id="IPR019760">
    <property type="entry name" value="DNA-dir_DNA_pol_A_CS"/>
</dbReference>
<evidence type="ECO:0000256" key="3">
    <source>
        <dbReference type="ARBA" id="ARBA00022695"/>
    </source>
</evidence>
<keyword evidence="4 12" id="KW-0235">DNA replication</keyword>
<evidence type="ECO:0000256" key="8">
    <source>
        <dbReference type="ARBA" id="ARBA00023125"/>
    </source>
</evidence>
<dbReference type="CDD" id="cd09898">
    <property type="entry name" value="H3TH_53EXO"/>
    <property type="match status" value="1"/>
</dbReference>
<dbReference type="InterPro" id="IPR008918">
    <property type="entry name" value="HhH2"/>
</dbReference>
<dbReference type="EC" id="2.7.7.7" evidence="11 12"/>
<dbReference type="InterPro" id="IPR012337">
    <property type="entry name" value="RNaseH-like_sf"/>
</dbReference>
<evidence type="ECO:0000256" key="4">
    <source>
        <dbReference type="ARBA" id="ARBA00022705"/>
    </source>
</evidence>
<dbReference type="CDD" id="cd08637">
    <property type="entry name" value="DNA_pol_A_pol_I_C"/>
    <property type="match status" value="1"/>
</dbReference>
<dbReference type="CDD" id="cd06140">
    <property type="entry name" value="DNA_polA_I_Bacillus_like_exo"/>
    <property type="match status" value="1"/>
</dbReference>
<dbReference type="Gene3D" id="3.30.70.370">
    <property type="match status" value="1"/>
</dbReference>
<evidence type="ECO:0000313" key="16">
    <source>
        <dbReference type="Proteomes" id="UP000749311"/>
    </source>
</evidence>
<keyword evidence="9 12" id="KW-0234">DNA repair</keyword>
<dbReference type="Pfam" id="PF01367">
    <property type="entry name" value="5_3_exonuc"/>
    <property type="match status" value="1"/>
</dbReference>
<evidence type="ECO:0000256" key="10">
    <source>
        <dbReference type="ARBA" id="ARBA00049244"/>
    </source>
</evidence>
<dbReference type="PANTHER" id="PTHR10133">
    <property type="entry name" value="DNA POLYMERASE I"/>
    <property type="match status" value="1"/>
</dbReference>
<evidence type="ECO:0000256" key="9">
    <source>
        <dbReference type="ARBA" id="ARBA00023204"/>
    </source>
</evidence>
<keyword evidence="6 12" id="KW-0269">Exonuclease</keyword>
<keyword evidence="7 12" id="KW-0239">DNA-directed DNA polymerase</keyword>
<dbReference type="Gene3D" id="3.30.420.10">
    <property type="entry name" value="Ribonuclease H-like superfamily/Ribonuclease H"/>
    <property type="match status" value="1"/>
</dbReference>
<keyword evidence="6 12" id="KW-0540">Nuclease</keyword>
<comment type="caution">
    <text evidence="15">The sequence shown here is derived from an EMBL/GenBank/DDBJ whole genome shotgun (WGS) entry which is preliminary data.</text>
</comment>
<evidence type="ECO:0000256" key="6">
    <source>
        <dbReference type="ARBA" id="ARBA00022839"/>
    </source>
</evidence>
<dbReference type="InterPro" id="IPR002298">
    <property type="entry name" value="DNA_polymerase_A"/>
</dbReference>
<dbReference type="Gene3D" id="1.20.1060.10">
    <property type="entry name" value="Taq DNA Polymerase, Chain T, domain 4"/>
    <property type="match status" value="1"/>
</dbReference>
<dbReference type="SMART" id="SM00482">
    <property type="entry name" value="POLAc"/>
    <property type="match status" value="1"/>
</dbReference>
<evidence type="ECO:0000256" key="7">
    <source>
        <dbReference type="ARBA" id="ARBA00022932"/>
    </source>
</evidence>
<organism evidence="15 16">
    <name type="scientific">Brooklawnia cerclae</name>
    <dbReference type="NCBI Taxonomy" id="349934"/>
    <lineage>
        <taxon>Bacteria</taxon>
        <taxon>Bacillati</taxon>
        <taxon>Actinomycetota</taxon>
        <taxon>Actinomycetes</taxon>
        <taxon>Propionibacteriales</taxon>
        <taxon>Propionibacteriaceae</taxon>
        <taxon>Brooklawnia</taxon>
    </lineage>
</organism>
<dbReference type="InterPro" id="IPR029060">
    <property type="entry name" value="PIN-like_dom_sf"/>
</dbReference>
<dbReference type="InterPro" id="IPR018320">
    <property type="entry name" value="DNA_polymerase_1"/>
</dbReference>
<dbReference type="CDD" id="cd09859">
    <property type="entry name" value="PIN_53EXO"/>
    <property type="match status" value="1"/>
</dbReference>
<dbReference type="InterPro" id="IPR020046">
    <property type="entry name" value="5-3_exonucl_a-hlix_arch_N"/>
</dbReference>
<dbReference type="PANTHER" id="PTHR10133:SF27">
    <property type="entry name" value="DNA POLYMERASE NU"/>
    <property type="match status" value="1"/>
</dbReference>
<evidence type="ECO:0000259" key="14">
    <source>
        <dbReference type="SMART" id="SM00482"/>
    </source>
</evidence>
<evidence type="ECO:0000256" key="12">
    <source>
        <dbReference type="RuleBase" id="RU004460"/>
    </source>
</evidence>
<evidence type="ECO:0000256" key="5">
    <source>
        <dbReference type="ARBA" id="ARBA00022763"/>
    </source>
</evidence>
<dbReference type="SUPFAM" id="SSF47807">
    <property type="entry name" value="5' to 3' exonuclease, C-terminal subdomain"/>
    <property type="match status" value="1"/>
</dbReference>
<feature type="domain" description="DNA-directed DNA polymerase family A palm" evidence="14">
    <location>
        <begin position="666"/>
        <end position="873"/>
    </location>
</feature>
<gene>
    <name evidence="12" type="primary">polA</name>
    <name evidence="15" type="ORF">FB473_002144</name>
</gene>
<reference evidence="15 16" key="1">
    <citation type="submission" date="2020-02" db="EMBL/GenBank/DDBJ databases">
        <title>Sequencing the genomes of 1000 actinobacteria strains.</title>
        <authorList>
            <person name="Klenk H.-P."/>
        </authorList>
    </citation>
    <scope>NUCLEOTIDE SEQUENCE [LARGE SCALE GENOMIC DNA]</scope>
    <source>
        <strain evidence="15 16">DSM 19609</strain>
    </source>
</reference>
<dbReference type="Gene3D" id="1.10.150.20">
    <property type="entry name" value="5' to 3' exonuclease, C-terminal subdomain"/>
    <property type="match status" value="2"/>
</dbReference>
<comment type="function">
    <text evidence="12">In addition to polymerase activity, this DNA polymerase exhibits 5'-3' exonuclease activity.</text>
</comment>
<dbReference type="InterPro" id="IPR001098">
    <property type="entry name" value="DNA-dir_DNA_pol_A_palm_dom"/>
</dbReference>
<keyword evidence="5 12" id="KW-0227">DNA damage</keyword>
<dbReference type="SUPFAM" id="SSF53098">
    <property type="entry name" value="Ribonuclease H-like"/>
    <property type="match status" value="1"/>
</dbReference>
<dbReference type="InterPro" id="IPR036397">
    <property type="entry name" value="RNaseH_sf"/>
</dbReference>
<dbReference type="InterPro" id="IPR002421">
    <property type="entry name" value="5-3_exonuclease"/>
</dbReference>
<evidence type="ECO:0000313" key="15">
    <source>
        <dbReference type="EMBL" id="NIH57499.1"/>
    </source>
</evidence>
<name>A0ABX0SGJ7_9ACTN</name>
<dbReference type="GO" id="GO:0003887">
    <property type="term" value="F:DNA-directed DNA polymerase activity"/>
    <property type="evidence" value="ECO:0007669"/>
    <property type="project" value="UniProtKB-EC"/>
</dbReference>
<keyword evidence="12" id="KW-0378">Hydrolase</keyword>
<dbReference type="SMART" id="SM00475">
    <property type="entry name" value="53EXOc"/>
    <property type="match status" value="1"/>
</dbReference>
<evidence type="ECO:0000256" key="11">
    <source>
        <dbReference type="NCBIfam" id="TIGR00593"/>
    </source>
</evidence>
<dbReference type="InterPro" id="IPR043502">
    <property type="entry name" value="DNA/RNA_pol_sf"/>
</dbReference>
<dbReference type="Pfam" id="PF22619">
    <property type="entry name" value="DNA_polI_exo1"/>
    <property type="match status" value="1"/>
</dbReference>
<dbReference type="PROSITE" id="PS00447">
    <property type="entry name" value="DNA_POLYMERASE_A"/>
    <property type="match status" value="1"/>
</dbReference>
<dbReference type="NCBIfam" id="TIGR00593">
    <property type="entry name" value="pola"/>
    <property type="match status" value="1"/>
</dbReference>
<evidence type="ECO:0000256" key="1">
    <source>
        <dbReference type="ARBA" id="ARBA00007705"/>
    </source>
</evidence>
<accession>A0ABX0SGJ7</accession>
<sequence>MSAQPASPESGPAVGDGPVDRPLLMLIDGHSMAYRAFYALPTENFSTQTGQFTNAVYGFTSMLINVLRDERPTHVGVCFDVSRRTFRTEQYADYKATRAKSPDEFTGQVALIKEVLDALSIGHVEADGFEADDLIATLTTQADDRNWDTIIVTGDRDSFQLIDGNTTVLYPKRGVSEMSRMTPEAVLDKYGVGPERYSELAALVGETSDNLPGVPGVGAKTAAKWLSQFDGLENLLVRADQVPGKAGESFRQHVDDVVRNRRLNRLVRDVDLPIGLDDLVRHRWNREAVHELFDALEFRVLRDRLIETFPLDDEPVDTGFELVTQRLAPGEVAAWLTAHATGGLTGVDVQGHWGSGRGDVTAIALAGEDGAAAWMSTDELSPADDTALADWLADPARPKAMHSAKGPMLALWERGWAFDGLACDTEVAAYLLRPDQRSYDLEDLSIRHLKRELRVDGTDGSGSGQEMLDFGDDEGAAMAAMIRARAVIDLAREMLGELDALGQRSLLVGIELPLQRILARMERTGIAVDNDVLDDLFATFDARVRQAEQEAWDSVGQQVNLGSPKQLQAVLFDQLNLPKTKKIKSGYTTDAEALEGLYAKTGHPFLEHLLVHRDAIKLRQAVEGLRKAVQDDGRVHTTYLQTVAATGRLSSTDPNLQNIPIRTEEGRRVRQAFVVGSGFEGLMSADYSQIEMRVMAHASGDADLIEAFRSGVDFHTVTASRVYRVRSDEVTPAQRAGVKQMNYGLAYGLSAYGLSSRLGVSVAQARELMDDYFATFGGVRDYLQEVVAGARRVGYTETLLGRRRYLPDLTSSNRQRREMAERMALNAPIQGSAADIIKVAMIGLDEALRTSGLASRMLLQIHDELVLEVAPGERERVEELVRERMGGAADLQVPLDVSIGYGRTWLEAAH</sequence>
<dbReference type="SMART" id="SM00279">
    <property type="entry name" value="HhH2"/>
    <property type="match status" value="1"/>
</dbReference>